<keyword evidence="2" id="KW-1185">Reference proteome</keyword>
<comment type="caution">
    <text evidence="1">The sequence shown here is derived from an EMBL/GenBank/DDBJ whole genome shotgun (WGS) entry which is preliminary data.</text>
</comment>
<gene>
    <name evidence="1" type="ORF">EBO34_16270</name>
</gene>
<proteinExistence type="predicted"/>
<evidence type="ECO:0000313" key="2">
    <source>
        <dbReference type="Proteomes" id="UP000278746"/>
    </source>
</evidence>
<organism evidence="1 2">
    <name type="scientific">Alteribacter keqinensis</name>
    <dbReference type="NCBI Taxonomy" id="2483800"/>
    <lineage>
        <taxon>Bacteria</taxon>
        <taxon>Bacillati</taxon>
        <taxon>Bacillota</taxon>
        <taxon>Bacilli</taxon>
        <taxon>Bacillales</taxon>
        <taxon>Bacillaceae</taxon>
        <taxon>Alteribacter</taxon>
    </lineage>
</organism>
<dbReference type="EMBL" id="RHIB01000003">
    <property type="protein sequence ID" value="RNA66767.1"/>
    <property type="molecule type" value="Genomic_DNA"/>
</dbReference>
<protein>
    <submittedName>
        <fullName evidence="1">Uncharacterized protein</fullName>
    </submittedName>
</protein>
<evidence type="ECO:0000313" key="1">
    <source>
        <dbReference type="EMBL" id="RNA66767.1"/>
    </source>
</evidence>
<dbReference type="Proteomes" id="UP000278746">
    <property type="component" value="Unassembled WGS sequence"/>
</dbReference>
<accession>A0A3M7TP23</accession>
<reference evidence="1 2" key="1">
    <citation type="submission" date="2018-10" db="EMBL/GenBank/DDBJ databases">
        <title>Bacillus Keqinensis sp. nov., a moderately halophilic bacterium isolated from a saline-alkaline lake.</title>
        <authorList>
            <person name="Wang H."/>
        </authorList>
    </citation>
    <scope>NUCLEOTIDE SEQUENCE [LARGE SCALE GENOMIC DNA]</scope>
    <source>
        <strain evidence="1 2">KQ-3</strain>
    </source>
</reference>
<dbReference type="AlphaFoldDB" id="A0A3M7TP23"/>
<dbReference type="RefSeq" id="WP_122900540.1">
    <property type="nucleotide sequence ID" value="NZ_RHIB01000003.1"/>
</dbReference>
<sequence>MGLAVFAEVTVDILAVGGVPLETRVQLYSGIYPVSGDSVTFQLLGSTITGEVGSVFITTIPLLETELTVEVTIDLLSGT</sequence>
<name>A0A3M7TP23_9BACI</name>